<dbReference type="InterPro" id="IPR001138">
    <property type="entry name" value="Zn2Cys6_DnaBD"/>
</dbReference>
<reference evidence="3" key="1">
    <citation type="submission" date="2020-05" db="EMBL/GenBank/DDBJ databases">
        <title>Phylogenomic resolution of chytrid fungi.</title>
        <authorList>
            <person name="Stajich J.E."/>
            <person name="Amses K."/>
            <person name="Simmons R."/>
            <person name="Seto K."/>
            <person name="Myers J."/>
            <person name="Bonds A."/>
            <person name="Quandt C.A."/>
            <person name="Barry K."/>
            <person name="Liu P."/>
            <person name="Grigoriev I."/>
            <person name="Longcore J.E."/>
            <person name="James T.Y."/>
        </authorList>
    </citation>
    <scope>NUCLEOTIDE SEQUENCE</scope>
    <source>
        <strain evidence="3">JEL0318</strain>
    </source>
</reference>
<feature type="compositionally biased region" description="Basic and acidic residues" evidence="1">
    <location>
        <begin position="134"/>
        <end position="155"/>
    </location>
</feature>
<feature type="region of interest" description="Disordered" evidence="1">
    <location>
        <begin position="67"/>
        <end position="214"/>
    </location>
</feature>
<dbReference type="Proteomes" id="UP001212841">
    <property type="component" value="Unassembled WGS sequence"/>
</dbReference>
<proteinExistence type="predicted"/>
<feature type="region of interest" description="Disordered" evidence="1">
    <location>
        <begin position="1"/>
        <end position="37"/>
    </location>
</feature>
<sequence length="555" mass="60818">TEGQSGSSKKRKGSYAHALDGALEAAPADQKDDSMEVADSEIVEDAALYGNVRRGARCLVDEMDFLMGSGVSVKREVEKVGNTSKERKRKKEENKGKGTGQKKEKNKGREKKEKKEKEEKEEKEEKKERKGKKDGRGQPDSAEREERSLDGDIRMAEGTIDPASTEVASTPGTIESKELSQEQDNHGNLTTNDVAPETSNASNETNSALDEADGGDCLRCGKRGIECDRNRPHCKACLRTPAADCRYDMNKGRGTGAVVSAPSEDTPPSDGDGMEEEDIFRDWVELGVRVTRSRTESLRCSKVERRDSSVEVEKPDSYRAGRKGWVELSDSEVITPKFMWDDDMPLDVSGRERMTRGKRRSLLGIPDVDTSLPTFRDDTSSDSSTSGNDQPIDETATRTPKLNIRKKKKPNKVVLSLLLRHGDVVIMHGKEVQRHYEHAVTPQGLRFAVTARRIRPNPLPTHQQDIAMEDRGDSELGGVSGSGRCEDGYVVGVGGVDGREDGALIKTVEAGRDNPMSVADLVGEIGGRLSQGVNGVGLRKREAHPMSIEAIVNSD</sequence>
<dbReference type="AlphaFoldDB" id="A0AAD5S848"/>
<feature type="non-terminal residue" evidence="3">
    <location>
        <position position="555"/>
    </location>
</feature>
<organism evidence="3 4">
    <name type="scientific">Rhizophlyctis rosea</name>
    <dbReference type="NCBI Taxonomy" id="64517"/>
    <lineage>
        <taxon>Eukaryota</taxon>
        <taxon>Fungi</taxon>
        <taxon>Fungi incertae sedis</taxon>
        <taxon>Chytridiomycota</taxon>
        <taxon>Chytridiomycota incertae sedis</taxon>
        <taxon>Chytridiomycetes</taxon>
        <taxon>Rhizophlyctidales</taxon>
        <taxon>Rhizophlyctidaceae</taxon>
        <taxon>Rhizophlyctis</taxon>
    </lineage>
</organism>
<keyword evidence="4" id="KW-1185">Reference proteome</keyword>
<gene>
    <name evidence="3" type="ORF">HK097_005026</name>
</gene>
<evidence type="ECO:0000256" key="1">
    <source>
        <dbReference type="SAM" id="MobiDB-lite"/>
    </source>
</evidence>
<dbReference type="GO" id="GO:0000981">
    <property type="term" value="F:DNA-binding transcription factor activity, RNA polymerase II-specific"/>
    <property type="evidence" value="ECO:0007669"/>
    <property type="project" value="InterPro"/>
</dbReference>
<feature type="compositionally biased region" description="Polar residues" evidence="1">
    <location>
        <begin position="186"/>
        <end position="208"/>
    </location>
</feature>
<feature type="compositionally biased region" description="Basic and acidic residues" evidence="1">
    <location>
        <begin position="110"/>
        <end position="128"/>
    </location>
</feature>
<dbReference type="CDD" id="cd00067">
    <property type="entry name" value="GAL4"/>
    <property type="match status" value="1"/>
</dbReference>
<comment type="caution">
    <text evidence="3">The sequence shown here is derived from an EMBL/GenBank/DDBJ whole genome shotgun (WGS) entry which is preliminary data.</text>
</comment>
<feature type="compositionally biased region" description="Basic and acidic residues" evidence="1">
    <location>
        <begin position="175"/>
        <end position="185"/>
    </location>
</feature>
<dbReference type="SUPFAM" id="SSF51197">
    <property type="entry name" value="Clavaminate synthase-like"/>
    <property type="match status" value="1"/>
</dbReference>
<dbReference type="EMBL" id="JADGJD010002371">
    <property type="protein sequence ID" value="KAJ3032944.1"/>
    <property type="molecule type" value="Genomic_DNA"/>
</dbReference>
<dbReference type="Gene3D" id="2.60.120.590">
    <property type="entry name" value="Alpha-ketoglutarate-dependent dioxygenase AlkB-like"/>
    <property type="match status" value="1"/>
</dbReference>
<dbReference type="InterPro" id="IPR037151">
    <property type="entry name" value="AlkB-like_sf"/>
</dbReference>
<feature type="region of interest" description="Disordered" evidence="1">
    <location>
        <begin position="256"/>
        <end position="275"/>
    </location>
</feature>
<evidence type="ECO:0000259" key="2">
    <source>
        <dbReference type="PROSITE" id="PS50048"/>
    </source>
</evidence>
<dbReference type="GO" id="GO:0008270">
    <property type="term" value="F:zinc ion binding"/>
    <property type="evidence" value="ECO:0007669"/>
    <property type="project" value="InterPro"/>
</dbReference>
<feature type="region of interest" description="Disordered" evidence="1">
    <location>
        <begin position="351"/>
        <end position="406"/>
    </location>
</feature>
<name>A0AAD5S848_9FUNG</name>
<evidence type="ECO:0000313" key="4">
    <source>
        <dbReference type="Proteomes" id="UP001212841"/>
    </source>
</evidence>
<accession>A0AAD5S848</accession>
<protein>
    <recommendedName>
        <fullName evidence="2">Zn(2)-C6 fungal-type domain-containing protein</fullName>
    </recommendedName>
</protein>
<evidence type="ECO:0000313" key="3">
    <source>
        <dbReference type="EMBL" id="KAJ3032944.1"/>
    </source>
</evidence>
<dbReference type="PROSITE" id="PS50048">
    <property type="entry name" value="ZN2_CY6_FUNGAL_2"/>
    <property type="match status" value="1"/>
</dbReference>
<feature type="domain" description="Zn(2)-C6 fungal-type" evidence="2">
    <location>
        <begin position="216"/>
        <end position="247"/>
    </location>
</feature>